<gene>
    <name evidence="3" type="ORF">GLAREA_03744</name>
</gene>
<dbReference type="PROSITE" id="PS50280">
    <property type="entry name" value="SET"/>
    <property type="match status" value="1"/>
</dbReference>
<dbReference type="PANTHER" id="PTHR47332:SF4">
    <property type="entry name" value="SET DOMAIN-CONTAINING PROTEIN 5"/>
    <property type="match status" value="1"/>
</dbReference>
<feature type="region of interest" description="Disordered" evidence="1">
    <location>
        <begin position="76"/>
        <end position="167"/>
    </location>
</feature>
<dbReference type="HOGENOM" id="CLU_694545_0_0_1"/>
<dbReference type="CDD" id="cd20071">
    <property type="entry name" value="SET_SMYD"/>
    <property type="match status" value="1"/>
</dbReference>
<organism evidence="3 4">
    <name type="scientific">Glarea lozoyensis (strain ATCC 20868 / MF5171)</name>
    <dbReference type="NCBI Taxonomy" id="1116229"/>
    <lineage>
        <taxon>Eukaryota</taxon>
        <taxon>Fungi</taxon>
        <taxon>Dikarya</taxon>
        <taxon>Ascomycota</taxon>
        <taxon>Pezizomycotina</taxon>
        <taxon>Leotiomycetes</taxon>
        <taxon>Helotiales</taxon>
        <taxon>Helotiaceae</taxon>
        <taxon>Glarea</taxon>
    </lineage>
</organism>
<dbReference type="SMART" id="SM00317">
    <property type="entry name" value="SET"/>
    <property type="match status" value="1"/>
</dbReference>
<evidence type="ECO:0000256" key="1">
    <source>
        <dbReference type="SAM" id="MobiDB-lite"/>
    </source>
</evidence>
<dbReference type="PANTHER" id="PTHR47332">
    <property type="entry name" value="SET DOMAIN-CONTAINING PROTEIN 5"/>
    <property type="match status" value="1"/>
</dbReference>
<dbReference type="OrthoDB" id="265717at2759"/>
<dbReference type="GeneID" id="19462799"/>
<keyword evidence="4" id="KW-1185">Reference proteome</keyword>
<dbReference type="AlphaFoldDB" id="S3CWQ8"/>
<dbReference type="Proteomes" id="UP000016922">
    <property type="component" value="Unassembled WGS sequence"/>
</dbReference>
<dbReference type="KEGG" id="glz:GLAREA_03744"/>
<evidence type="ECO:0000259" key="2">
    <source>
        <dbReference type="PROSITE" id="PS50280"/>
    </source>
</evidence>
<feature type="compositionally biased region" description="Low complexity" evidence="1">
    <location>
        <begin position="76"/>
        <end position="90"/>
    </location>
</feature>
<dbReference type="InterPro" id="IPR053185">
    <property type="entry name" value="SET_domain_protein"/>
</dbReference>
<dbReference type="InterPro" id="IPR046341">
    <property type="entry name" value="SET_dom_sf"/>
</dbReference>
<sequence length="397" mass="44328">MVITFTFNLDYCRKASFWERKTQSRLVVKRIRSKAPEFFLHNTTTFRHIHQASSVRTIQAIARSSADLVLDHTLKTMTSPQESSSSSTKSPVLDRKSVSAPLTPHIDTSNSSTTSSTAVLSQECRPKDSSSAEVHNTSPPITQLSFSSRSDLTITAPDTPPPSFDHRTLRPLTEVLASETGGLGLFAKRDIPAGSIILYEPPLLVIPSTINVALTPHMEREKKERDFKDEVPNELLELIQGMEEEKRKEFYGLCAHKRDERESIDLAIIWTNGFEILDGKGTGIFDILSRINHSCVPNSRVVWCDAKDEELPAKQDGGDDEIQIQELMEGNGKEEGRMMVYNSFPLMEGEEITIDYGHGVGWLKKWYGFECACGCCTDGSDSSSCLDEELFPDAEDE</sequence>
<feature type="domain" description="SET" evidence="2">
    <location>
        <begin position="171"/>
        <end position="357"/>
    </location>
</feature>
<name>S3CWQ8_GLAL2</name>
<dbReference type="Pfam" id="PF00856">
    <property type="entry name" value="SET"/>
    <property type="match status" value="1"/>
</dbReference>
<reference evidence="3 4" key="1">
    <citation type="journal article" date="2013" name="BMC Genomics">
        <title>Genomics-driven discovery of the pneumocandin biosynthetic gene cluster in the fungus Glarea lozoyensis.</title>
        <authorList>
            <person name="Chen L."/>
            <person name="Yue Q."/>
            <person name="Zhang X."/>
            <person name="Xiang M."/>
            <person name="Wang C."/>
            <person name="Li S."/>
            <person name="Che Y."/>
            <person name="Ortiz-Lopez F.J."/>
            <person name="Bills G.F."/>
            <person name="Liu X."/>
            <person name="An Z."/>
        </authorList>
    </citation>
    <scope>NUCLEOTIDE SEQUENCE [LARGE SCALE GENOMIC DNA]</scope>
    <source>
        <strain evidence="4">ATCC 20868 / MF5171</strain>
    </source>
</reference>
<dbReference type="RefSeq" id="XP_008082188.1">
    <property type="nucleotide sequence ID" value="XM_008083997.1"/>
</dbReference>
<dbReference type="Gene3D" id="2.170.270.10">
    <property type="entry name" value="SET domain"/>
    <property type="match status" value="1"/>
</dbReference>
<evidence type="ECO:0000313" key="4">
    <source>
        <dbReference type="Proteomes" id="UP000016922"/>
    </source>
</evidence>
<protein>
    <submittedName>
        <fullName evidence="3">SET</fullName>
    </submittedName>
</protein>
<accession>S3CWQ8</accession>
<dbReference type="InterPro" id="IPR001214">
    <property type="entry name" value="SET_dom"/>
</dbReference>
<feature type="compositionally biased region" description="Polar residues" evidence="1">
    <location>
        <begin position="131"/>
        <end position="153"/>
    </location>
</feature>
<dbReference type="EMBL" id="KE145363">
    <property type="protein sequence ID" value="EPE30777.1"/>
    <property type="molecule type" value="Genomic_DNA"/>
</dbReference>
<dbReference type="SUPFAM" id="SSF82199">
    <property type="entry name" value="SET domain"/>
    <property type="match status" value="1"/>
</dbReference>
<proteinExistence type="predicted"/>
<evidence type="ECO:0000313" key="3">
    <source>
        <dbReference type="EMBL" id="EPE30777.1"/>
    </source>
</evidence>
<feature type="compositionally biased region" description="Low complexity" evidence="1">
    <location>
        <begin position="108"/>
        <end position="117"/>
    </location>
</feature>